<organism evidence="8 9">
    <name type="scientific">Paramormyrops kingsleyae</name>
    <dbReference type="NCBI Taxonomy" id="1676925"/>
    <lineage>
        <taxon>Eukaryota</taxon>
        <taxon>Metazoa</taxon>
        <taxon>Chordata</taxon>
        <taxon>Craniata</taxon>
        <taxon>Vertebrata</taxon>
        <taxon>Euteleostomi</taxon>
        <taxon>Actinopterygii</taxon>
        <taxon>Neopterygii</taxon>
        <taxon>Teleostei</taxon>
        <taxon>Osteoglossocephala</taxon>
        <taxon>Osteoglossomorpha</taxon>
        <taxon>Osteoglossiformes</taxon>
        <taxon>Mormyridae</taxon>
        <taxon>Paramormyrops</taxon>
    </lineage>
</organism>
<dbReference type="RefSeq" id="XP_023649362.1">
    <property type="nucleotide sequence ID" value="XM_023793594.2"/>
</dbReference>
<dbReference type="AlphaFoldDB" id="A0A3B3T5K7"/>
<reference evidence="8" key="2">
    <citation type="submission" date="2025-09" db="UniProtKB">
        <authorList>
            <consortium name="Ensembl"/>
        </authorList>
    </citation>
    <scope>IDENTIFICATION</scope>
</reference>
<dbReference type="OrthoDB" id="191706at2759"/>
<dbReference type="GeneID" id="111834374"/>
<dbReference type="KEGG" id="pki:111834374"/>
<dbReference type="Proteomes" id="UP000261540">
    <property type="component" value="Unplaced"/>
</dbReference>
<evidence type="ECO:0000313" key="8">
    <source>
        <dbReference type="Ensembl" id="ENSPKIP00000037738.1"/>
    </source>
</evidence>
<keyword evidence="9" id="KW-1185">Reference proteome</keyword>
<evidence type="ECO:0000256" key="5">
    <source>
        <dbReference type="ARBA" id="ARBA00023136"/>
    </source>
</evidence>
<keyword evidence="5 6" id="KW-0472">Membrane</keyword>
<feature type="transmembrane region" description="Helical" evidence="6">
    <location>
        <begin position="203"/>
        <end position="228"/>
    </location>
</feature>
<evidence type="ECO:0000256" key="2">
    <source>
        <dbReference type="ARBA" id="ARBA00006565"/>
    </source>
</evidence>
<feature type="transmembrane region" description="Helical" evidence="6">
    <location>
        <begin position="94"/>
        <end position="113"/>
    </location>
</feature>
<dbReference type="GeneTree" id="ENSGT01030000234578"/>
<reference evidence="8" key="1">
    <citation type="submission" date="2025-08" db="UniProtKB">
        <authorList>
            <consortium name="Ensembl"/>
        </authorList>
    </citation>
    <scope>IDENTIFICATION</scope>
</reference>
<evidence type="ECO:0000259" key="7">
    <source>
        <dbReference type="Pfam" id="PF10277"/>
    </source>
</evidence>
<evidence type="ECO:0000256" key="6">
    <source>
        <dbReference type="SAM" id="Phobius"/>
    </source>
</evidence>
<proteinExistence type="inferred from homology"/>
<protein>
    <submittedName>
        <fullName evidence="8">DNA damage-regulated autophagy modulator protein 2-like</fullName>
    </submittedName>
</protein>
<dbReference type="Ensembl" id="ENSPKIT00000018712.1">
    <property type="protein sequence ID" value="ENSPKIP00000037738.1"/>
    <property type="gene ID" value="ENSPKIG00000015807.1"/>
</dbReference>
<keyword evidence="4 6" id="KW-1133">Transmembrane helix</keyword>
<comment type="subcellular location">
    <subcellularLocation>
        <location evidence="1">Endomembrane system</location>
        <topology evidence="1">Multi-pass membrane protein</topology>
    </subcellularLocation>
</comment>
<feature type="transmembrane region" description="Helical" evidence="6">
    <location>
        <begin position="54"/>
        <end position="73"/>
    </location>
</feature>
<keyword evidence="3 6" id="KW-0812">Transmembrane</keyword>
<accession>A0A3B3T5K7</accession>
<dbReference type="RefSeq" id="XP_023649363.1">
    <property type="nucleotide sequence ID" value="XM_023793595.2"/>
</dbReference>
<dbReference type="InterPro" id="IPR050911">
    <property type="entry name" value="DRAM/TMEM150_Autophagy_Mod"/>
</dbReference>
<dbReference type="InterPro" id="IPR019402">
    <property type="entry name" value="CWH43_N"/>
</dbReference>
<dbReference type="PANTHER" id="PTHR21324:SF10">
    <property type="entry name" value="DNA DAMAGE-REGULATED AUTOPHAGY MODULATOR PROTEIN 2"/>
    <property type="match status" value="1"/>
</dbReference>
<dbReference type="GO" id="GO:0012505">
    <property type="term" value="C:endomembrane system"/>
    <property type="evidence" value="ECO:0007669"/>
    <property type="project" value="UniProtKB-SubCell"/>
</dbReference>
<dbReference type="GO" id="GO:0045494">
    <property type="term" value="P:photoreceptor cell maintenance"/>
    <property type="evidence" value="ECO:0007669"/>
    <property type="project" value="TreeGrafter"/>
</dbReference>
<name>A0A3B3T5K7_9TELE</name>
<evidence type="ECO:0000313" key="9">
    <source>
        <dbReference type="Proteomes" id="UP000261540"/>
    </source>
</evidence>
<evidence type="ECO:0000256" key="4">
    <source>
        <dbReference type="ARBA" id="ARBA00022989"/>
    </source>
</evidence>
<feature type="transmembrane region" description="Helical" evidence="6">
    <location>
        <begin position="119"/>
        <end position="139"/>
    </location>
</feature>
<feature type="domain" description="CWH43-like N-terminal" evidence="7">
    <location>
        <begin position="10"/>
        <end position="234"/>
    </location>
</feature>
<dbReference type="GO" id="GO:0010506">
    <property type="term" value="P:regulation of autophagy"/>
    <property type="evidence" value="ECO:0007669"/>
    <property type="project" value="TreeGrafter"/>
</dbReference>
<dbReference type="GO" id="GO:0005764">
    <property type="term" value="C:lysosome"/>
    <property type="evidence" value="ECO:0007669"/>
    <property type="project" value="TreeGrafter"/>
</dbReference>
<dbReference type="PANTHER" id="PTHR21324">
    <property type="entry name" value="FASTING-INDUCIBLE INTEGRAL MEMBRANE PROTEIN TM6P1-RELATED"/>
    <property type="match status" value="1"/>
</dbReference>
<evidence type="ECO:0000256" key="3">
    <source>
        <dbReference type="ARBA" id="ARBA00022692"/>
    </source>
</evidence>
<comment type="similarity">
    <text evidence="2">Belongs to the DRAM/TMEM150 family.</text>
</comment>
<dbReference type="RefSeq" id="XP_023649364.1">
    <property type="nucleotide sequence ID" value="XM_023793596.2"/>
</dbReference>
<dbReference type="Pfam" id="PF10277">
    <property type="entry name" value="Frag1"/>
    <property type="match status" value="1"/>
</dbReference>
<feature type="transmembrane region" description="Helical" evidence="6">
    <location>
        <begin position="159"/>
        <end position="183"/>
    </location>
</feature>
<sequence>MWWFQEGLCALPAFLVVCSTATFMLPYVIAVMLSHVDPWLPYISDSGTQPPERCLFGIMLNISSFLGMATMYVRYKQVQVLMMREKHRVHCLNALGLALGFGSCLGMCVVANFQKSTLLFMHLLGAAMTFGLGMLYVLVESAVSYHMQPHVHSKRVFLVRLAMGLWSLASIIIMIVSSAISYSSLPAVDVILKSHWVPGMPAYTAHLVSTIAEWSVAFSFVTFFLTYIRDFQKITLRAEAELRSNHLYDSTRYNESSRLHHREESPLLAGNI</sequence>
<evidence type="ECO:0000256" key="1">
    <source>
        <dbReference type="ARBA" id="ARBA00004127"/>
    </source>
</evidence>